<protein>
    <submittedName>
        <fullName evidence="1">Uncharacterized protein</fullName>
    </submittedName>
</protein>
<sequence length="96" mass="11231">MAKSRRSEWRRSFHPPDLDLIRWLLDLIRGSSCRVRHRLCRRGDGLDVGRLEAPGGIVEELQGLSQMPWMSRHDVMIISMRYTREWGDGRLDLSKG</sequence>
<dbReference type="EMBL" id="JXTC01000093">
    <property type="protein sequence ID" value="PON89562.1"/>
    <property type="molecule type" value="Genomic_DNA"/>
</dbReference>
<reference evidence="2" key="1">
    <citation type="submission" date="2016-06" db="EMBL/GenBank/DDBJ databases">
        <title>Parallel loss of symbiosis genes in relatives of nitrogen-fixing non-legume Parasponia.</title>
        <authorList>
            <person name="Van Velzen R."/>
            <person name="Holmer R."/>
            <person name="Bu F."/>
            <person name="Rutten L."/>
            <person name="Van Zeijl A."/>
            <person name="Liu W."/>
            <person name="Santuari L."/>
            <person name="Cao Q."/>
            <person name="Sharma T."/>
            <person name="Shen D."/>
            <person name="Roswanjaya Y."/>
            <person name="Wardhani T."/>
            <person name="Kalhor M.S."/>
            <person name="Jansen J."/>
            <person name="Van den Hoogen J."/>
            <person name="Gungor B."/>
            <person name="Hartog M."/>
            <person name="Hontelez J."/>
            <person name="Verver J."/>
            <person name="Yang W.-C."/>
            <person name="Schijlen E."/>
            <person name="Repin R."/>
            <person name="Schilthuizen M."/>
            <person name="Schranz E."/>
            <person name="Heidstra R."/>
            <person name="Miyata K."/>
            <person name="Fedorova E."/>
            <person name="Kohlen W."/>
            <person name="Bisseling T."/>
            <person name="Smit S."/>
            <person name="Geurts R."/>
        </authorList>
    </citation>
    <scope>NUCLEOTIDE SEQUENCE [LARGE SCALE GENOMIC DNA]</scope>
    <source>
        <strain evidence="2">cv. RG33-2</strain>
    </source>
</reference>
<dbReference type="InParanoid" id="A0A2P5EVK2"/>
<comment type="caution">
    <text evidence="1">The sequence shown here is derived from an EMBL/GenBank/DDBJ whole genome shotgun (WGS) entry which is preliminary data.</text>
</comment>
<dbReference type="Proteomes" id="UP000237000">
    <property type="component" value="Unassembled WGS sequence"/>
</dbReference>
<keyword evidence="2" id="KW-1185">Reference proteome</keyword>
<name>A0A2P5EVK2_TREOI</name>
<organism evidence="1 2">
    <name type="scientific">Trema orientale</name>
    <name type="common">Charcoal tree</name>
    <name type="synonym">Celtis orientalis</name>
    <dbReference type="NCBI Taxonomy" id="63057"/>
    <lineage>
        <taxon>Eukaryota</taxon>
        <taxon>Viridiplantae</taxon>
        <taxon>Streptophyta</taxon>
        <taxon>Embryophyta</taxon>
        <taxon>Tracheophyta</taxon>
        <taxon>Spermatophyta</taxon>
        <taxon>Magnoliopsida</taxon>
        <taxon>eudicotyledons</taxon>
        <taxon>Gunneridae</taxon>
        <taxon>Pentapetalae</taxon>
        <taxon>rosids</taxon>
        <taxon>fabids</taxon>
        <taxon>Rosales</taxon>
        <taxon>Cannabaceae</taxon>
        <taxon>Trema</taxon>
    </lineage>
</organism>
<proteinExistence type="predicted"/>
<evidence type="ECO:0000313" key="2">
    <source>
        <dbReference type="Proteomes" id="UP000237000"/>
    </source>
</evidence>
<accession>A0A2P5EVK2</accession>
<evidence type="ECO:0000313" key="1">
    <source>
        <dbReference type="EMBL" id="PON89562.1"/>
    </source>
</evidence>
<gene>
    <name evidence="1" type="ORF">TorRG33x02_147060</name>
</gene>
<dbReference type="AlphaFoldDB" id="A0A2P5EVK2"/>